<keyword evidence="3" id="KW-0949">S-adenosyl-L-methionine</keyword>
<feature type="region of interest" description="Disordered" evidence="4">
    <location>
        <begin position="271"/>
        <end position="300"/>
    </location>
</feature>
<dbReference type="PANTHER" id="PTHR30481:SF4">
    <property type="entry name" value="SITE-SPECIFIC DNA-METHYLTRANSFERASE (ADENINE-SPECIFIC)"/>
    <property type="match status" value="1"/>
</dbReference>
<reference evidence="6" key="1">
    <citation type="submission" date="2023-07" db="EMBL/GenBank/DDBJ databases">
        <title>30 novel species of actinomycetes from the DSMZ collection.</title>
        <authorList>
            <person name="Nouioui I."/>
        </authorList>
    </citation>
    <scope>NUCLEOTIDE SEQUENCE [LARGE SCALE GENOMIC DNA]</scope>
    <source>
        <strain evidence="6">DSM 44917</strain>
    </source>
</reference>
<dbReference type="RefSeq" id="WP_311630153.1">
    <property type="nucleotide sequence ID" value="NZ_JAVREN010000010.1"/>
</dbReference>
<dbReference type="SUPFAM" id="SSF53335">
    <property type="entry name" value="S-adenosyl-L-methionine-dependent methyltransferases"/>
    <property type="match status" value="1"/>
</dbReference>
<evidence type="ECO:0000256" key="4">
    <source>
        <dbReference type="SAM" id="MobiDB-lite"/>
    </source>
</evidence>
<evidence type="ECO:0000313" key="6">
    <source>
        <dbReference type="Proteomes" id="UP001183388"/>
    </source>
</evidence>
<proteinExistence type="predicted"/>
<organism evidence="5 6">
    <name type="scientific">Streptomyces boetiae</name>
    <dbReference type="NCBI Taxonomy" id="3075541"/>
    <lineage>
        <taxon>Bacteria</taxon>
        <taxon>Bacillati</taxon>
        <taxon>Actinomycetota</taxon>
        <taxon>Actinomycetes</taxon>
        <taxon>Kitasatosporales</taxon>
        <taxon>Streptomycetaceae</taxon>
        <taxon>Streptomyces</taxon>
    </lineage>
</organism>
<evidence type="ECO:0000313" key="5">
    <source>
        <dbReference type="EMBL" id="MDT0307211.1"/>
    </source>
</evidence>
<keyword evidence="6" id="KW-1185">Reference proteome</keyword>
<comment type="caution">
    <text evidence="5">The sequence shown here is derived from an EMBL/GenBank/DDBJ whole genome shotgun (WGS) entry which is preliminary data.</text>
</comment>
<dbReference type="Proteomes" id="UP001183388">
    <property type="component" value="Unassembled WGS sequence"/>
</dbReference>
<gene>
    <name evidence="5" type="ORF">RM780_09575</name>
</gene>
<dbReference type="InterPro" id="IPR012327">
    <property type="entry name" value="MeTrfase_D12"/>
</dbReference>
<accession>A0ABU2L6Y8</accession>
<dbReference type="InterPro" id="IPR029063">
    <property type="entry name" value="SAM-dependent_MTases_sf"/>
</dbReference>
<dbReference type="EMBL" id="JAVREN010000010">
    <property type="protein sequence ID" value="MDT0307211.1"/>
    <property type="molecule type" value="Genomic_DNA"/>
</dbReference>
<dbReference type="PRINTS" id="PR00505">
    <property type="entry name" value="D12N6MTFRASE"/>
</dbReference>
<evidence type="ECO:0000256" key="1">
    <source>
        <dbReference type="ARBA" id="ARBA00022603"/>
    </source>
</evidence>
<dbReference type="InterPro" id="IPR012263">
    <property type="entry name" value="M_m6A_EcoRV"/>
</dbReference>
<evidence type="ECO:0000256" key="2">
    <source>
        <dbReference type="ARBA" id="ARBA00022679"/>
    </source>
</evidence>
<dbReference type="GO" id="GO:0008168">
    <property type="term" value="F:methyltransferase activity"/>
    <property type="evidence" value="ECO:0007669"/>
    <property type="project" value="UniProtKB-KW"/>
</dbReference>
<dbReference type="GO" id="GO:0032259">
    <property type="term" value="P:methylation"/>
    <property type="evidence" value="ECO:0007669"/>
    <property type="project" value="UniProtKB-KW"/>
</dbReference>
<protein>
    <submittedName>
        <fullName evidence="5">DNA adenine methylase</fullName>
    </submittedName>
</protein>
<keyword evidence="1 5" id="KW-0489">Methyltransferase</keyword>
<dbReference type="Pfam" id="PF02086">
    <property type="entry name" value="MethyltransfD12"/>
    <property type="match status" value="2"/>
</dbReference>
<keyword evidence="2" id="KW-0808">Transferase</keyword>
<name>A0ABU2L6Y8_9ACTN</name>
<sequence length="300" mass="33441">MTGRNPTAAPGTVRPPFAYFGGKTRLAGRIAALLPDHDHYIEPFGGSLAVLLAKHPARAETVNDLDRRLVTFWRILRDHPDELARVCALTPHSRAEHHDARQPAESDLEQARRVWVELTQGRSGGLKPTGWKRFTTARGPNSTMPGYLAGYRRRIPACAERLARVTLECRPALELIRDYGQSTRALLYLDPPYLATTRHATAYPHDMPGEEEHRALAAAVHDCRAHVVISGYACALYEELYADWHRTTLTATTHRHSGGGHQRTEVLWSNVPFPAQPPPRTASRPHHHGPSAEATKRRGT</sequence>
<evidence type="ECO:0000256" key="3">
    <source>
        <dbReference type="ARBA" id="ARBA00022691"/>
    </source>
</evidence>
<dbReference type="PANTHER" id="PTHR30481">
    <property type="entry name" value="DNA ADENINE METHYLASE"/>
    <property type="match status" value="1"/>
</dbReference>
<dbReference type="Gene3D" id="3.40.50.150">
    <property type="entry name" value="Vaccinia Virus protein VP39"/>
    <property type="match status" value="2"/>
</dbReference>
<dbReference type="PIRSF" id="PIRSF000398">
    <property type="entry name" value="M_m6A_EcoRV"/>
    <property type="match status" value="1"/>
</dbReference>